<reference evidence="1" key="1">
    <citation type="submission" date="2017-02" db="UniProtKB">
        <authorList>
            <consortium name="WormBaseParasite"/>
        </authorList>
    </citation>
    <scope>IDENTIFICATION</scope>
</reference>
<accession>A0A0N4TTZ4</accession>
<protein>
    <submittedName>
        <fullName evidence="1">Secreted protein</fullName>
    </submittedName>
</protein>
<sequence>LIIYAHFTHQNRLGRLFRLTIRDRAANTRRYRGATSHSCLQGHLHLHNSLSILSPFPLLPTFKDYFLQNIIYHMRSLLTNHHHNYLSLPLLHVITYTYTHTQTYTYIHAHTQREREREREREISVGNFKVISRNDEIIDMAKG</sequence>
<proteinExistence type="predicted"/>
<dbReference type="WBParaSite" id="BPAG_0001223401-mRNA-1">
    <property type="protein sequence ID" value="BPAG_0001223401-mRNA-1"/>
    <property type="gene ID" value="BPAG_0001223401"/>
</dbReference>
<evidence type="ECO:0000313" key="1">
    <source>
        <dbReference type="WBParaSite" id="BPAG_0001223401-mRNA-1"/>
    </source>
</evidence>
<dbReference type="AlphaFoldDB" id="A0A0N4TTZ4"/>
<organism evidence="1">
    <name type="scientific">Brugia pahangi</name>
    <name type="common">Filarial nematode worm</name>
    <dbReference type="NCBI Taxonomy" id="6280"/>
    <lineage>
        <taxon>Eukaryota</taxon>
        <taxon>Metazoa</taxon>
        <taxon>Ecdysozoa</taxon>
        <taxon>Nematoda</taxon>
        <taxon>Chromadorea</taxon>
        <taxon>Rhabditida</taxon>
        <taxon>Spirurina</taxon>
        <taxon>Spiruromorpha</taxon>
        <taxon>Filarioidea</taxon>
        <taxon>Onchocercidae</taxon>
        <taxon>Brugia</taxon>
    </lineage>
</organism>
<name>A0A0N4TTZ4_BRUPA</name>